<reference evidence="1" key="1">
    <citation type="submission" date="2023-04" db="EMBL/GenBank/DDBJ databases">
        <title>Epidemiological investigation of Clostridium perfringens isolated from cattle.</title>
        <authorList>
            <person name="Tian R."/>
        </authorList>
    </citation>
    <scope>NUCLEOTIDE SEQUENCE</scope>
    <source>
        <strain evidence="1">ZWCP172</strain>
    </source>
</reference>
<comment type="caution">
    <text evidence="1">The sequence shown here is derived from an EMBL/GenBank/DDBJ whole genome shotgun (WGS) entry which is preliminary data.</text>
</comment>
<proteinExistence type="predicted"/>
<name>A0AAP4A442_CLOPF</name>
<dbReference type="Proteomes" id="UP001222958">
    <property type="component" value="Unassembled WGS sequence"/>
</dbReference>
<evidence type="ECO:0000313" key="2">
    <source>
        <dbReference type="Proteomes" id="UP001222958"/>
    </source>
</evidence>
<accession>A0AAP4A442</accession>
<sequence length="53" mass="6781">MHKMSKEEFLFRYKKDIELKKKKEEEIKQGIRDANDFRMEGRIKNRYRNVRYR</sequence>
<dbReference type="RefSeq" id="WP_279856530.1">
    <property type="nucleotide sequence ID" value="NZ_JARVUX010000001.1"/>
</dbReference>
<evidence type="ECO:0000313" key="1">
    <source>
        <dbReference type="EMBL" id="MDH2334584.1"/>
    </source>
</evidence>
<gene>
    <name evidence="1" type="ORF">QDQ28_00120</name>
</gene>
<dbReference type="AlphaFoldDB" id="A0AAP4A442"/>
<dbReference type="EMBL" id="JARVUX010000001">
    <property type="protein sequence ID" value="MDH2334584.1"/>
    <property type="molecule type" value="Genomic_DNA"/>
</dbReference>
<protein>
    <submittedName>
        <fullName evidence="1">Uncharacterized protein</fullName>
    </submittedName>
</protein>
<organism evidence="1 2">
    <name type="scientific">Clostridium perfringens</name>
    <dbReference type="NCBI Taxonomy" id="1502"/>
    <lineage>
        <taxon>Bacteria</taxon>
        <taxon>Bacillati</taxon>
        <taxon>Bacillota</taxon>
        <taxon>Clostridia</taxon>
        <taxon>Eubacteriales</taxon>
        <taxon>Clostridiaceae</taxon>
        <taxon>Clostridium</taxon>
    </lineage>
</organism>